<gene>
    <name evidence="1" type="ORF">GXP67_02765</name>
</gene>
<organism evidence="1 2">
    <name type="scientific">Rhodocytophaga rosea</name>
    <dbReference type="NCBI Taxonomy" id="2704465"/>
    <lineage>
        <taxon>Bacteria</taxon>
        <taxon>Pseudomonadati</taxon>
        <taxon>Bacteroidota</taxon>
        <taxon>Cytophagia</taxon>
        <taxon>Cytophagales</taxon>
        <taxon>Rhodocytophagaceae</taxon>
        <taxon>Rhodocytophaga</taxon>
    </lineage>
</organism>
<reference evidence="1 2" key="1">
    <citation type="submission" date="2020-01" db="EMBL/GenBank/DDBJ databases">
        <authorList>
            <person name="Kim M.K."/>
        </authorList>
    </citation>
    <scope>NUCLEOTIDE SEQUENCE [LARGE SCALE GENOMIC DNA]</scope>
    <source>
        <strain evidence="1 2">172606-1</strain>
    </source>
</reference>
<proteinExistence type="predicted"/>
<accession>A0A6C0GD34</accession>
<dbReference type="AlphaFoldDB" id="A0A6C0GD34"/>
<dbReference type="Proteomes" id="UP000480178">
    <property type="component" value="Chromosome"/>
</dbReference>
<keyword evidence="2" id="KW-1185">Reference proteome</keyword>
<name>A0A6C0GD34_9BACT</name>
<evidence type="ECO:0000313" key="1">
    <source>
        <dbReference type="EMBL" id="QHT65662.1"/>
    </source>
</evidence>
<protein>
    <submittedName>
        <fullName evidence="1">Uncharacterized protein</fullName>
    </submittedName>
</protein>
<dbReference type="RefSeq" id="WP_162441744.1">
    <property type="nucleotide sequence ID" value="NZ_CP048222.1"/>
</dbReference>
<dbReference type="EMBL" id="CP048222">
    <property type="protein sequence ID" value="QHT65662.1"/>
    <property type="molecule type" value="Genomic_DNA"/>
</dbReference>
<evidence type="ECO:0000313" key="2">
    <source>
        <dbReference type="Proteomes" id="UP000480178"/>
    </source>
</evidence>
<dbReference type="KEGG" id="rhoz:GXP67_02765"/>
<sequence>MKNHIVAFGLILPLLLASTLSLKIGPKDILSGKYKHLLAGKLEYDTHIETYNQAVLTKKRTFKQLDSLFTIETFSLWPIEEQKKLKTILSLAKNKVSGDVYEQIKEYGSEYGFTLNKIIPLSDMYAMERQIIRANNHIQESEKWATTVAEIAQYFYQDFLKGNLNESFFHYTTILQIEKELQEISLIYQDNIASFIEKDKNARTFYYRWEMWEKFIRKSPERDNLYKQLQERFATRAN</sequence>